<organism evidence="2 3">
    <name type="scientific">Puccinia sorghi</name>
    <dbReference type="NCBI Taxonomy" id="27349"/>
    <lineage>
        <taxon>Eukaryota</taxon>
        <taxon>Fungi</taxon>
        <taxon>Dikarya</taxon>
        <taxon>Basidiomycota</taxon>
        <taxon>Pucciniomycotina</taxon>
        <taxon>Pucciniomycetes</taxon>
        <taxon>Pucciniales</taxon>
        <taxon>Pucciniaceae</taxon>
        <taxon>Puccinia</taxon>
    </lineage>
</organism>
<evidence type="ECO:0000256" key="1">
    <source>
        <dbReference type="SAM" id="Phobius"/>
    </source>
</evidence>
<keyword evidence="1" id="KW-1133">Transmembrane helix</keyword>
<sequence length="471" mass="54468">MSSAEATAETRSHPLANISSTALTLTEQGQKKCHFTLTLHHFVAKNSHYKINVWVPTGGNNETDFKGLKTGMCENKEMTRGHIYMAFKEFPLFVLHKYLYHMLYPSVVLFPINFLSFTPYSFPFTYHIIFCLSIIINKQQIIQDCWPNQTSLIQYQSLVVLSESTNICEITVCIEKHLLGLQLQEICNGSEAGKDESQCGKTLIFVLHFCLICCNEWIASNRSWKCDPYRLKVQPTGLCHNARRGSHLQNPHHEGAQVKLKIWIILHQFSQGLFFLDSKTMHFGNLKFYSHTFISLKQNLPSYFRLNVMNLPFWGVSWLFLYFLLGFLHQLILGSLYRIFFIPPKKLPYLFCSGGKSIAIYLSMNFQNLFKNLKTLQKKSKRITRPPKKHDVGNEFIIIEKNQFDSKKLMKNNSNFQRFDQQPTLVAQWATLSICMGCISKTPRQHTANFDQRLVTENRLIHVLGIGPGLY</sequence>
<proteinExistence type="predicted"/>
<dbReference type="VEuPathDB" id="FungiDB:VP01_1077g4"/>
<comment type="caution">
    <text evidence="2">The sequence shown here is derived from an EMBL/GenBank/DDBJ whole genome shotgun (WGS) entry which is preliminary data.</text>
</comment>
<accession>A0A0L6VTH0</accession>
<evidence type="ECO:0000313" key="3">
    <source>
        <dbReference type="Proteomes" id="UP000037035"/>
    </source>
</evidence>
<evidence type="ECO:0000313" key="2">
    <source>
        <dbReference type="EMBL" id="KNZ63996.1"/>
    </source>
</evidence>
<keyword evidence="3" id="KW-1185">Reference proteome</keyword>
<protein>
    <submittedName>
        <fullName evidence="2">Uncharacterized protein</fullName>
    </submittedName>
</protein>
<feature type="transmembrane region" description="Helical" evidence="1">
    <location>
        <begin position="120"/>
        <end position="137"/>
    </location>
</feature>
<dbReference type="EMBL" id="LAVV01000865">
    <property type="protein sequence ID" value="KNZ63996.1"/>
    <property type="molecule type" value="Genomic_DNA"/>
</dbReference>
<keyword evidence="1" id="KW-0472">Membrane</keyword>
<dbReference type="Proteomes" id="UP000037035">
    <property type="component" value="Unassembled WGS sequence"/>
</dbReference>
<feature type="transmembrane region" description="Helical" evidence="1">
    <location>
        <begin position="319"/>
        <end position="341"/>
    </location>
</feature>
<dbReference type="AlphaFoldDB" id="A0A0L6VTH0"/>
<name>A0A0L6VTH0_9BASI</name>
<gene>
    <name evidence="2" type="ORF">VP01_1077g4</name>
</gene>
<reference evidence="2 3" key="1">
    <citation type="submission" date="2015-08" db="EMBL/GenBank/DDBJ databases">
        <title>Next Generation Sequencing and Analysis of the Genome of Puccinia sorghi L Schw, the Causal Agent of Maize Common Rust.</title>
        <authorList>
            <person name="Rochi L."/>
            <person name="Burguener G."/>
            <person name="Darino M."/>
            <person name="Turjanski A."/>
            <person name="Kreff E."/>
            <person name="Dieguez M.J."/>
            <person name="Sacco F."/>
        </authorList>
    </citation>
    <scope>NUCLEOTIDE SEQUENCE [LARGE SCALE GENOMIC DNA]</scope>
    <source>
        <strain evidence="2 3">RO10H11247</strain>
    </source>
</reference>
<keyword evidence="1" id="KW-0812">Transmembrane</keyword>